<protein>
    <submittedName>
        <fullName evidence="4">FtsP/CotA-like multicopper oxidase with cupredoxin domain</fullName>
    </submittedName>
</protein>
<dbReference type="PANTHER" id="PTHR48267:SF1">
    <property type="entry name" value="BILIRUBIN OXIDASE"/>
    <property type="match status" value="1"/>
</dbReference>
<dbReference type="EMBL" id="VIWW01000002">
    <property type="protein sequence ID" value="TWF92157.1"/>
    <property type="molecule type" value="Genomic_DNA"/>
</dbReference>
<dbReference type="InterPro" id="IPR011707">
    <property type="entry name" value="Cu-oxidase-like_N"/>
</dbReference>
<dbReference type="Pfam" id="PF07731">
    <property type="entry name" value="Cu-oxidase_2"/>
    <property type="match status" value="1"/>
</dbReference>
<dbReference type="InterPro" id="IPR045087">
    <property type="entry name" value="Cu-oxidase_fam"/>
</dbReference>
<dbReference type="InterPro" id="IPR006311">
    <property type="entry name" value="TAT_signal"/>
</dbReference>
<dbReference type="CDD" id="cd13844">
    <property type="entry name" value="CuRO_1_BOD_CotA_like"/>
    <property type="match status" value="1"/>
</dbReference>
<evidence type="ECO:0000259" key="2">
    <source>
        <dbReference type="Pfam" id="PF07731"/>
    </source>
</evidence>
<accession>A0A561TYH5</accession>
<dbReference type="GO" id="GO:0005507">
    <property type="term" value="F:copper ion binding"/>
    <property type="evidence" value="ECO:0007669"/>
    <property type="project" value="InterPro"/>
</dbReference>
<dbReference type="InterPro" id="IPR011706">
    <property type="entry name" value="Cu-oxidase_C"/>
</dbReference>
<dbReference type="PROSITE" id="PS51318">
    <property type="entry name" value="TAT"/>
    <property type="match status" value="1"/>
</dbReference>
<evidence type="ECO:0000313" key="4">
    <source>
        <dbReference type="EMBL" id="TWF92157.1"/>
    </source>
</evidence>
<dbReference type="OrthoDB" id="345021at2"/>
<gene>
    <name evidence="4" type="ORF">FHX80_12476</name>
</gene>
<feature type="domain" description="Plastocyanin-like" evidence="2">
    <location>
        <begin position="501"/>
        <end position="633"/>
    </location>
</feature>
<evidence type="ECO:0000259" key="3">
    <source>
        <dbReference type="Pfam" id="PF07732"/>
    </source>
</evidence>
<dbReference type="InterPro" id="IPR008972">
    <property type="entry name" value="Cupredoxin"/>
</dbReference>
<dbReference type="Proteomes" id="UP000318186">
    <property type="component" value="Unassembled WGS sequence"/>
</dbReference>
<feature type="domain" description="Plastocyanin-like" evidence="3">
    <location>
        <begin position="175"/>
        <end position="238"/>
    </location>
</feature>
<dbReference type="PANTHER" id="PTHR48267">
    <property type="entry name" value="CUPREDOXIN SUPERFAMILY PROTEIN"/>
    <property type="match status" value="1"/>
</dbReference>
<dbReference type="SUPFAM" id="SSF49503">
    <property type="entry name" value="Cupredoxins"/>
    <property type="match status" value="3"/>
</dbReference>
<name>A0A561TYH5_9ACTN</name>
<reference evidence="4 5" key="1">
    <citation type="submission" date="2019-06" db="EMBL/GenBank/DDBJ databases">
        <title>Sequencing the genomes of 1000 actinobacteria strains.</title>
        <authorList>
            <person name="Klenk H.-P."/>
        </authorList>
    </citation>
    <scope>NUCLEOTIDE SEQUENCE [LARGE SCALE GENOMIC DNA]</scope>
    <source>
        <strain evidence="4 5">DSM 42059</strain>
    </source>
</reference>
<dbReference type="Gene3D" id="2.60.40.420">
    <property type="entry name" value="Cupredoxins - blue copper proteins"/>
    <property type="match status" value="3"/>
</dbReference>
<dbReference type="GO" id="GO:0016491">
    <property type="term" value="F:oxidoreductase activity"/>
    <property type="evidence" value="ECO:0007669"/>
    <property type="project" value="InterPro"/>
</dbReference>
<evidence type="ECO:0000256" key="1">
    <source>
        <dbReference type="ARBA" id="ARBA00010609"/>
    </source>
</evidence>
<dbReference type="Pfam" id="PF07732">
    <property type="entry name" value="Cu-oxidase_3"/>
    <property type="match status" value="1"/>
</dbReference>
<dbReference type="RefSeq" id="WP_145767974.1">
    <property type="nucleotide sequence ID" value="NZ_JBHJUX010000052.1"/>
</dbReference>
<comment type="caution">
    <text evidence="4">The sequence shown here is derived from an EMBL/GenBank/DDBJ whole genome shotgun (WGS) entry which is preliminary data.</text>
</comment>
<evidence type="ECO:0000313" key="5">
    <source>
        <dbReference type="Proteomes" id="UP000318186"/>
    </source>
</evidence>
<dbReference type="AlphaFoldDB" id="A0A561TYH5"/>
<comment type="similarity">
    <text evidence="1">Belongs to the multicopper oxidase family.</text>
</comment>
<organism evidence="4 5">
    <name type="scientific">Streptomyces brevispora</name>
    <dbReference type="NCBI Taxonomy" id="887462"/>
    <lineage>
        <taxon>Bacteria</taxon>
        <taxon>Bacillati</taxon>
        <taxon>Actinomycetota</taxon>
        <taxon>Actinomycetes</taxon>
        <taxon>Kitasatosporales</taxon>
        <taxon>Streptomycetaceae</taxon>
        <taxon>Streptomyces</taxon>
    </lineage>
</organism>
<proteinExistence type="inferred from homology"/>
<sequence length="643" mass="69033">MEPTFVNNSDGLGLDRRALLRAGTVTGIGLAAAAVPLLGRSAALAAPGGPEPSAPGLGLTKFKDPLRIPPVLRPRGRGGHDELTVRLVTADVTLHSELPPVPMWTYEGVYPGPTIAATAGRPLRITWENRLTGNIPVKAVDFDQPQGSSPDPLSNYPGTEGCQEVAGVAGLPPWVAVHLHGMLAGGGNDGWMENLIGPGDVQLSAYPNDQASTTLWYHDHTHHVSRFSVYAGLVGLFTSRTEEEPALGLPGGGQDVPLVLSDRNFDTDASGALAGGSVHKVGMIGAQRLMRAHAAPFTLVNGVVWPYLEVKPRWYRFRIVNAANSRMYRLMLLADGVPVAGGLRVIGTDQGLLDRPVPVDGALNLSPGERAEVLVDFTAFRGRTLKLVNTFQGITPGAPDRKNDLLEPDVMQFRVADRRPDTAYAPPVVLSTSFKRVGHADLPHEQAPRWVLICGPGSSNVPEMWEMEEVDPAGLTFPTTGVVQVRDAGGTLRTLRRTSYAYDEGRTFTIAHGSVEIWNYLNLTGVPHPMHMHLGHFQVLAREHYDVTGFDRVTRGTSRPVTFKGAAALDAHETGEKDVIRVGTAGDIVPGPDGTPGELVSVAVRFPVVGRGVHHCHMLEHEQHMMRPLVVSPAAHLHAGGHH</sequence>